<feature type="compositionally biased region" description="Polar residues" evidence="1">
    <location>
        <begin position="26"/>
        <end position="35"/>
    </location>
</feature>
<feature type="transmembrane region" description="Helical" evidence="2">
    <location>
        <begin position="70"/>
        <end position="90"/>
    </location>
</feature>
<feature type="transmembrane region" description="Helical" evidence="2">
    <location>
        <begin position="102"/>
        <end position="122"/>
    </location>
</feature>
<keyword evidence="2" id="KW-1133">Transmembrane helix</keyword>
<feature type="compositionally biased region" description="Basic and acidic residues" evidence="1">
    <location>
        <begin position="8"/>
        <end position="23"/>
    </location>
</feature>
<name>A0A481YUH5_9VIRU</name>
<protein>
    <submittedName>
        <fullName evidence="3">Uncharacterized protein</fullName>
    </submittedName>
</protein>
<gene>
    <name evidence="3" type="ORF">LCMAC101_07510</name>
</gene>
<keyword evidence="2" id="KW-0812">Transmembrane</keyword>
<organism evidence="3">
    <name type="scientific">Marseillevirus LCMAC101</name>
    <dbReference type="NCBI Taxonomy" id="2506602"/>
    <lineage>
        <taxon>Viruses</taxon>
        <taxon>Varidnaviria</taxon>
        <taxon>Bamfordvirae</taxon>
        <taxon>Nucleocytoviricota</taxon>
        <taxon>Megaviricetes</taxon>
        <taxon>Pimascovirales</taxon>
        <taxon>Pimascovirales incertae sedis</taxon>
        <taxon>Marseilleviridae</taxon>
    </lineage>
</organism>
<keyword evidence="2" id="KW-0472">Membrane</keyword>
<accession>A0A481YUH5</accession>
<dbReference type="EMBL" id="MK500331">
    <property type="protein sequence ID" value="QBK86156.1"/>
    <property type="molecule type" value="Genomic_DNA"/>
</dbReference>
<reference evidence="3" key="1">
    <citation type="journal article" date="2019" name="MBio">
        <title>Virus Genomes from Deep Sea Sediments Expand the Ocean Megavirome and Support Independent Origins of Viral Gigantism.</title>
        <authorList>
            <person name="Backstrom D."/>
            <person name="Yutin N."/>
            <person name="Jorgensen S.L."/>
            <person name="Dharamshi J."/>
            <person name="Homa F."/>
            <person name="Zaremba-Niedwiedzka K."/>
            <person name="Spang A."/>
            <person name="Wolf Y.I."/>
            <person name="Koonin E.V."/>
            <person name="Ettema T.J."/>
        </authorList>
    </citation>
    <scope>NUCLEOTIDE SEQUENCE</scope>
</reference>
<sequence length="123" mass="14019">MDNLDNLPLKEDTHPNSHEEEVMNKFFTQTDQNSHSPPRRSRGSSREPPEGALKPDVLGDSEQEGINWKIVGYTTVLFFALANPWIDMLFCKIPYCGDNNLMLLGIKTLIFSILYLIITIFFG</sequence>
<evidence type="ECO:0000256" key="2">
    <source>
        <dbReference type="SAM" id="Phobius"/>
    </source>
</evidence>
<proteinExistence type="predicted"/>
<evidence type="ECO:0000313" key="3">
    <source>
        <dbReference type="EMBL" id="QBK86156.1"/>
    </source>
</evidence>
<evidence type="ECO:0000256" key="1">
    <source>
        <dbReference type="SAM" id="MobiDB-lite"/>
    </source>
</evidence>
<feature type="region of interest" description="Disordered" evidence="1">
    <location>
        <begin position="1"/>
        <end position="59"/>
    </location>
</feature>